<name>A0A370HW38_9NOCA</name>
<dbReference type="STRING" id="1210086.GCA_001613105_03746"/>
<dbReference type="RefSeq" id="WP_067999297.1">
    <property type="nucleotide sequence ID" value="NZ_QQBC01000012.1"/>
</dbReference>
<evidence type="ECO:0000313" key="2">
    <source>
        <dbReference type="Proteomes" id="UP000254869"/>
    </source>
</evidence>
<protein>
    <submittedName>
        <fullName evidence="1">Uncharacterized protein</fullName>
    </submittedName>
</protein>
<organism evidence="1 2">
    <name type="scientific">Nocardia pseudobrasiliensis</name>
    <dbReference type="NCBI Taxonomy" id="45979"/>
    <lineage>
        <taxon>Bacteria</taxon>
        <taxon>Bacillati</taxon>
        <taxon>Actinomycetota</taxon>
        <taxon>Actinomycetes</taxon>
        <taxon>Mycobacteriales</taxon>
        <taxon>Nocardiaceae</taxon>
        <taxon>Nocardia</taxon>
    </lineage>
</organism>
<gene>
    <name evidence="1" type="ORF">DFR76_11219</name>
</gene>
<proteinExistence type="predicted"/>
<sequence>MQLVRGLQWMRAAAGDPLAVLLRGHPADGWPVSADPLSHSTTGTALVGGAHAHEVLAASSGPADWRPTGTRVMAVAAEDIEPADPAGVAALAAASPPPVTGVPDELTDLVVTAELLCAKAYADLLGAEPDDLLGAAPVLDNLLCPQEPAVTERMLAAVDALRAALCARTPALYLAVVAPRLTADLVTRTAAALLADGRWPDTDGAVERIRAVHPPVRLQVVTTGAAVTVAGEVIPADTRVAVLTGPNALPHWVDLPLVYATADAVLTAIARRHPRLVSTGAPLDRPHAPATGGLAQLPVASLPTEFREAMSA</sequence>
<dbReference type="AlphaFoldDB" id="A0A370HW38"/>
<dbReference type="Proteomes" id="UP000254869">
    <property type="component" value="Unassembled WGS sequence"/>
</dbReference>
<keyword evidence="2" id="KW-1185">Reference proteome</keyword>
<accession>A0A370HW38</accession>
<comment type="caution">
    <text evidence="1">The sequence shown here is derived from an EMBL/GenBank/DDBJ whole genome shotgun (WGS) entry which is preliminary data.</text>
</comment>
<dbReference type="EMBL" id="QQBC01000012">
    <property type="protein sequence ID" value="RDI62702.1"/>
    <property type="molecule type" value="Genomic_DNA"/>
</dbReference>
<reference evidence="1 2" key="1">
    <citation type="submission" date="2018-07" db="EMBL/GenBank/DDBJ databases">
        <title>Genomic Encyclopedia of Type Strains, Phase IV (KMG-IV): sequencing the most valuable type-strain genomes for metagenomic binning, comparative biology and taxonomic classification.</title>
        <authorList>
            <person name="Goeker M."/>
        </authorList>
    </citation>
    <scope>NUCLEOTIDE SEQUENCE [LARGE SCALE GENOMIC DNA]</scope>
    <source>
        <strain evidence="1 2">DSM 44290</strain>
    </source>
</reference>
<evidence type="ECO:0000313" key="1">
    <source>
        <dbReference type="EMBL" id="RDI62702.1"/>
    </source>
</evidence>